<feature type="compositionally biased region" description="Basic and acidic residues" evidence="1">
    <location>
        <begin position="128"/>
        <end position="141"/>
    </location>
</feature>
<dbReference type="AlphaFoldDB" id="A0A8J3HZC1"/>
<reference evidence="4" key="1">
    <citation type="submission" date="2020-10" db="EMBL/GenBank/DDBJ databases">
        <title>Taxonomic study of unclassified bacteria belonging to the class Ktedonobacteria.</title>
        <authorList>
            <person name="Yabe S."/>
            <person name="Wang C.M."/>
            <person name="Zheng Y."/>
            <person name="Sakai Y."/>
            <person name="Cavaletti L."/>
            <person name="Monciardini P."/>
            <person name="Donadio S."/>
        </authorList>
    </citation>
    <scope>NUCLEOTIDE SEQUENCE</scope>
    <source>
        <strain evidence="4">SOSP1-1</strain>
    </source>
</reference>
<dbReference type="EMBL" id="BNJF01000001">
    <property type="protein sequence ID" value="GHO43905.1"/>
    <property type="molecule type" value="Genomic_DNA"/>
</dbReference>
<gene>
    <name evidence="4" type="ORF">KSX_20680</name>
</gene>
<feature type="compositionally biased region" description="Low complexity" evidence="1">
    <location>
        <begin position="98"/>
        <end position="110"/>
    </location>
</feature>
<feature type="region of interest" description="Disordered" evidence="1">
    <location>
        <begin position="86"/>
        <end position="266"/>
    </location>
</feature>
<keyword evidence="2" id="KW-0812">Transmembrane</keyword>
<feature type="compositionally biased region" description="Pro residues" evidence="1">
    <location>
        <begin position="354"/>
        <end position="363"/>
    </location>
</feature>
<feature type="compositionally biased region" description="Basic and acidic residues" evidence="1">
    <location>
        <begin position="375"/>
        <end position="386"/>
    </location>
</feature>
<feature type="compositionally biased region" description="Basic and acidic residues" evidence="1">
    <location>
        <begin position="162"/>
        <end position="176"/>
    </location>
</feature>
<evidence type="ECO:0000256" key="2">
    <source>
        <dbReference type="SAM" id="Phobius"/>
    </source>
</evidence>
<proteinExistence type="predicted"/>
<dbReference type="Pfam" id="PF04865">
    <property type="entry name" value="Baseplate_J"/>
    <property type="match status" value="1"/>
</dbReference>
<evidence type="ECO:0000256" key="1">
    <source>
        <dbReference type="SAM" id="MobiDB-lite"/>
    </source>
</evidence>
<feature type="region of interest" description="Disordered" evidence="1">
    <location>
        <begin position="338"/>
        <end position="470"/>
    </location>
</feature>
<evidence type="ECO:0000313" key="4">
    <source>
        <dbReference type="EMBL" id="GHO43905.1"/>
    </source>
</evidence>
<keyword evidence="2" id="KW-0472">Membrane</keyword>
<feature type="region of interest" description="Disordered" evidence="1">
    <location>
        <begin position="304"/>
        <end position="323"/>
    </location>
</feature>
<evidence type="ECO:0000259" key="3">
    <source>
        <dbReference type="Pfam" id="PF04865"/>
    </source>
</evidence>
<comment type="caution">
    <text evidence="4">The sequence shown here is derived from an EMBL/GenBank/DDBJ whole genome shotgun (WGS) entry which is preliminary data.</text>
</comment>
<organism evidence="4 5">
    <name type="scientific">Ktedonospora formicarum</name>
    <dbReference type="NCBI Taxonomy" id="2778364"/>
    <lineage>
        <taxon>Bacteria</taxon>
        <taxon>Bacillati</taxon>
        <taxon>Chloroflexota</taxon>
        <taxon>Ktedonobacteria</taxon>
        <taxon>Ktedonobacterales</taxon>
        <taxon>Ktedonobacteraceae</taxon>
        <taxon>Ktedonospora</taxon>
    </lineage>
</organism>
<feature type="compositionally biased region" description="Acidic residues" evidence="1">
    <location>
        <begin position="214"/>
        <end position="223"/>
    </location>
</feature>
<feature type="compositionally biased region" description="Basic and acidic residues" evidence="1">
    <location>
        <begin position="240"/>
        <end position="258"/>
    </location>
</feature>
<feature type="compositionally biased region" description="Low complexity" evidence="1">
    <location>
        <begin position="530"/>
        <end position="539"/>
    </location>
</feature>
<feature type="compositionally biased region" description="Low complexity" evidence="1">
    <location>
        <begin position="438"/>
        <end position="456"/>
    </location>
</feature>
<feature type="domain" description="Baseplate protein J-like barrel" evidence="3">
    <location>
        <begin position="569"/>
        <end position="638"/>
    </location>
</feature>
<feature type="compositionally biased region" description="Low complexity" evidence="1">
    <location>
        <begin position="152"/>
        <end position="161"/>
    </location>
</feature>
<dbReference type="InterPro" id="IPR006949">
    <property type="entry name" value="Barrel_Baseplate_J-like"/>
</dbReference>
<feature type="region of interest" description="Disordered" evidence="1">
    <location>
        <begin position="530"/>
        <end position="560"/>
    </location>
</feature>
<feature type="compositionally biased region" description="Polar residues" evidence="1">
    <location>
        <begin position="458"/>
        <end position="470"/>
    </location>
</feature>
<protein>
    <recommendedName>
        <fullName evidence="3">Baseplate protein J-like barrel domain-containing protein</fullName>
    </recommendedName>
</protein>
<evidence type="ECO:0000313" key="5">
    <source>
        <dbReference type="Proteomes" id="UP000612362"/>
    </source>
</evidence>
<keyword evidence="2" id="KW-1133">Transmembrane helix</keyword>
<name>A0A8J3HZC1_9CHLR</name>
<sequence>MNDEQNMQTIYIGPEDDLTSVRERLQNVESRHVTLVIPAQTQLRSHVAWKLLHARAREMGKDVLIVSSDPQVRSVAQAVKFKVAQSLEAPPSKPRQMSRSVRSSPPGRSRPASRKTVEGRGPSSRRSHQLERSSGRWHDDLPAPSPLPPSSIEPVIESIPEPLKKPSQELKRKPSQVDKLSSAEVLPEPEHGASYNFDVDSVPPIRSLSPQEMDNSDEPDQLFEDYNQAQSIRRSAMRRKTGEQAAKSEEASPPRGQDEPTPAYNMLPISSTEMAFVDPFTYLEDELPPPPHSEQRGSVMMDQLDSGLHPIPETPVSRVSEPGMENVIEDLGDLGRIEAFPGRSPLIEEGVDEVPPPSAPPVRPSKRSVPLSPRLRSEPEPIEPKEISAFQREEIEDQPTIVFPQRPAVEGWRSSEREQPVHSRAVRPASGVTEHPNQVRPSSRQSQASQRPAGRRTGPTTARSRRSIVQSGRQKRSGLWVAVSIIFVLLIVALVAYFVPSADVTITFTGRSYSHAVTLVASQNGVVGPASSSSASVPAQSFSRDFDQDGSGTATGSKMVDNRTATGSVTFTNTGNTNITIPSGTIVETQNGIQFATTAEAVVTTSGSGLNVVDMPIQAVKPGASGNVGPGKITVLTDEGKDMIVRSSHLSSPNQLKLKLTNSSATTDGGSGKVTVVAQDDLNNVTKKLQDALSDDIQAWLSQLKKSSQDVVGKPHIESTLTDAPKEGVPVESNIFPAHLRAHVLVMVVRANDIQKASIAPLNTFLIQEKNQSDYTISPDAASSIQIQDLKTSGEGAALTLNFTAQASTTPSMSIEAVQRLISGKSDGAARDDILRTYRNLNVRDVQITNFPSFVSWTPFWPPHINIHLVPVK</sequence>
<dbReference type="Proteomes" id="UP000612362">
    <property type="component" value="Unassembled WGS sequence"/>
</dbReference>
<accession>A0A8J3HZC1</accession>
<keyword evidence="5" id="KW-1185">Reference proteome</keyword>
<feature type="transmembrane region" description="Helical" evidence="2">
    <location>
        <begin position="479"/>
        <end position="499"/>
    </location>
</feature>